<dbReference type="InterPro" id="IPR036866">
    <property type="entry name" value="RibonucZ/Hydroxyglut_hydro"/>
</dbReference>
<evidence type="ECO:0000313" key="5">
    <source>
        <dbReference type="EMBL" id="KAJ7646940.1"/>
    </source>
</evidence>
<name>A0AAD7G042_9AGAR</name>
<comment type="similarity">
    <text evidence="1">Belongs to the metallo-beta-lactamase superfamily.</text>
</comment>
<keyword evidence="2" id="KW-0479">Metal-binding</keyword>
<dbReference type="EMBL" id="JARKIF010000002">
    <property type="protein sequence ID" value="KAJ7646940.1"/>
    <property type="molecule type" value="Genomic_DNA"/>
</dbReference>
<evidence type="ECO:0000256" key="3">
    <source>
        <dbReference type="ARBA" id="ARBA00022801"/>
    </source>
</evidence>
<proteinExistence type="inferred from homology"/>
<dbReference type="GO" id="GO:0046872">
    <property type="term" value="F:metal ion binding"/>
    <property type="evidence" value="ECO:0007669"/>
    <property type="project" value="UniProtKB-KW"/>
</dbReference>
<dbReference type="Proteomes" id="UP001221142">
    <property type="component" value="Unassembled WGS sequence"/>
</dbReference>
<evidence type="ECO:0000256" key="1">
    <source>
        <dbReference type="ARBA" id="ARBA00007749"/>
    </source>
</evidence>
<dbReference type="AlphaFoldDB" id="A0AAD7G042"/>
<organism evidence="5 6">
    <name type="scientific">Roridomyces roridus</name>
    <dbReference type="NCBI Taxonomy" id="1738132"/>
    <lineage>
        <taxon>Eukaryota</taxon>
        <taxon>Fungi</taxon>
        <taxon>Dikarya</taxon>
        <taxon>Basidiomycota</taxon>
        <taxon>Agaricomycotina</taxon>
        <taxon>Agaricomycetes</taxon>
        <taxon>Agaricomycetidae</taxon>
        <taxon>Agaricales</taxon>
        <taxon>Marasmiineae</taxon>
        <taxon>Mycenaceae</taxon>
        <taxon>Roridomyces</taxon>
    </lineage>
</organism>
<sequence length="180" mass="20046">MAAGFSAGVYKLEESKGITEQLEDGGIHLSTIDTAIWSYSHFDHTGDMSKCPNSTNLVIDPGTVTSTYPQNPNADFAGRNVEELDFSSSKLSFSGLKVHRLLQGQKPPFAGYPSTSPRVLPNFVEKIATFKADPNIFVVISDDISFRGSIPLFPESLDDWKRKDLKENLTFWNKKPRHVH</sequence>
<evidence type="ECO:0000256" key="2">
    <source>
        <dbReference type="ARBA" id="ARBA00022723"/>
    </source>
</evidence>
<accession>A0AAD7G042</accession>
<dbReference type="PANTHER" id="PTHR42978:SF5">
    <property type="entry name" value="METALLO-BETA-LACTAMASE DOMAIN-CONTAINING PROTEIN"/>
    <property type="match status" value="1"/>
</dbReference>
<dbReference type="InterPro" id="IPR051013">
    <property type="entry name" value="MBL_superfamily_lactonases"/>
</dbReference>
<dbReference type="SUPFAM" id="SSF56281">
    <property type="entry name" value="Metallo-hydrolase/oxidoreductase"/>
    <property type="match status" value="1"/>
</dbReference>
<keyword evidence="3" id="KW-0378">Hydrolase</keyword>
<evidence type="ECO:0000313" key="6">
    <source>
        <dbReference type="Proteomes" id="UP001221142"/>
    </source>
</evidence>
<reference evidence="5" key="1">
    <citation type="submission" date="2023-03" db="EMBL/GenBank/DDBJ databases">
        <title>Massive genome expansion in bonnet fungi (Mycena s.s.) driven by repeated elements and novel gene families across ecological guilds.</title>
        <authorList>
            <consortium name="Lawrence Berkeley National Laboratory"/>
            <person name="Harder C.B."/>
            <person name="Miyauchi S."/>
            <person name="Viragh M."/>
            <person name="Kuo A."/>
            <person name="Thoen E."/>
            <person name="Andreopoulos B."/>
            <person name="Lu D."/>
            <person name="Skrede I."/>
            <person name="Drula E."/>
            <person name="Henrissat B."/>
            <person name="Morin E."/>
            <person name="Kohler A."/>
            <person name="Barry K."/>
            <person name="LaButti K."/>
            <person name="Morin E."/>
            <person name="Salamov A."/>
            <person name="Lipzen A."/>
            <person name="Mereny Z."/>
            <person name="Hegedus B."/>
            <person name="Baldrian P."/>
            <person name="Stursova M."/>
            <person name="Weitz H."/>
            <person name="Taylor A."/>
            <person name="Grigoriev I.V."/>
            <person name="Nagy L.G."/>
            <person name="Martin F."/>
            <person name="Kauserud H."/>
        </authorList>
    </citation>
    <scope>NUCLEOTIDE SEQUENCE</scope>
    <source>
        <strain evidence="5">9284</strain>
    </source>
</reference>
<dbReference type="GO" id="GO:0016787">
    <property type="term" value="F:hydrolase activity"/>
    <property type="evidence" value="ECO:0007669"/>
    <property type="project" value="UniProtKB-KW"/>
</dbReference>
<protein>
    <recommendedName>
        <fullName evidence="7">Metallo-beta-lactamase domain-containing protein</fullName>
    </recommendedName>
</protein>
<comment type="caution">
    <text evidence="5">The sequence shown here is derived from an EMBL/GenBank/DDBJ whole genome shotgun (WGS) entry which is preliminary data.</text>
</comment>
<gene>
    <name evidence="5" type="ORF">FB45DRAFT_1019221</name>
</gene>
<keyword evidence="4" id="KW-0862">Zinc</keyword>
<evidence type="ECO:0008006" key="7">
    <source>
        <dbReference type="Google" id="ProtNLM"/>
    </source>
</evidence>
<evidence type="ECO:0000256" key="4">
    <source>
        <dbReference type="ARBA" id="ARBA00022833"/>
    </source>
</evidence>
<dbReference type="PANTHER" id="PTHR42978">
    <property type="entry name" value="QUORUM-QUENCHING LACTONASE YTNP-RELATED-RELATED"/>
    <property type="match status" value="1"/>
</dbReference>
<keyword evidence="6" id="KW-1185">Reference proteome</keyword>
<dbReference type="Gene3D" id="3.60.15.10">
    <property type="entry name" value="Ribonuclease Z/Hydroxyacylglutathione hydrolase-like"/>
    <property type="match status" value="1"/>
</dbReference>